<evidence type="ECO:0000313" key="2">
    <source>
        <dbReference type="Proteomes" id="UP000030151"/>
    </source>
</evidence>
<dbReference type="HOGENOM" id="CLU_133389_0_0_1"/>
<gene>
    <name evidence="1" type="ORF">X797_011206</name>
</gene>
<comment type="caution">
    <text evidence="1">The sequence shown here is derived from an EMBL/GenBank/DDBJ whole genome shotgun (WGS) entry which is preliminary data.</text>
</comment>
<accession>A0A0A1UMJ4</accession>
<dbReference type="Proteomes" id="UP000030151">
    <property type="component" value="Unassembled WGS sequence"/>
</dbReference>
<evidence type="ECO:0000313" key="1">
    <source>
        <dbReference type="EMBL" id="EXU95691.1"/>
    </source>
</evidence>
<name>A0A0A1UMJ4_9HYPO</name>
<reference evidence="1 2" key="1">
    <citation type="submission" date="2014-02" db="EMBL/GenBank/DDBJ databases">
        <title>The genome sequence of the entomopathogenic fungus Metarhizium robertsii ARSEF 2575.</title>
        <authorList>
            <person name="Giuliano Garisto Donzelli B."/>
            <person name="Roe B.A."/>
            <person name="Macmil S.L."/>
            <person name="Krasnoff S.B."/>
            <person name="Gibson D.M."/>
        </authorList>
    </citation>
    <scope>NUCLEOTIDE SEQUENCE [LARGE SCALE GENOMIC DNA]</scope>
    <source>
        <strain evidence="1 2">ARSEF 2575</strain>
    </source>
</reference>
<sequence length="129" mass="14856">MELDGEDSDTAREVEAQIEWIHLYKSQRDQYPAYRAPLGNDLVPVAEDVDCLWPRFAHEVLEGAWAVADMLSVHPPVFWSEVKRKRRSSCTSESHLVDFELALESIEPRGDTSEEEMDADAIEYSYAYF</sequence>
<organism evidence="1 2">
    <name type="scientific">Metarhizium robertsii</name>
    <dbReference type="NCBI Taxonomy" id="568076"/>
    <lineage>
        <taxon>Eukaryota</taxon>
        <taxon>Fungi</taxon>
        <taxon>Dikarya</taxon>
        <taxon>Ascomycota</taxon>
        <taxon>Pezizomycotina</taxon>
        <taxon>Sordariomycetes</taxon>
        <taxon>Hypocreomycetidae</taxon>
        <taxon>Hypocreales</taxon>
        <taxon>Clavicipitaceae</taxon>
        <taxon>Metarhizium</taxon>
    </lineage>
</organism>
<proteinExistence type="predicted"/>
<dbReference type="EMBL" id="JELW01000068">
    <property type="protein sequence ID" value="EXU95691.1"/>
    <property type="molecule type" value="Genomic_DNA"/>
</dbReference>
<dbReference type="AlphaFoldDB" id="A0A0A1UMJ4"/>
<protein>
    <submittedName>
        <fullName evidence="1">Uncharacterized protein</fullName>
    </submittedName>
</protein>